<evidence type="ECO:0000256" key="1">
    <source>
        <dbReference type="SAM" id="MobiDB-lite"/>
    </source>
</evidence>
<organism evidence="2 3">
    <name type="scientific">Byssothecium circinans</name>
    <dbReference type="NCBI Taxonomy" id="147558"/>
    <lineage>
        <taxon>Eukaryota</taxon>
        <taxon>Fungi</taxon>
        <taxon>Dikarya</taxon>
        <taxon>Ascomycota</taxon>
        <taxon>Pezizomycotina</taxon>
        <taxon>Dothideomycetes</taxon>
        <taxon>Pleosporomycetidae</taxon>
        <taxon>Pleosporales</taxon>
        <taxon>Massarineae</taxon>
        <taxon>Massarinaceae</taxon>
        <taxon>Byssothecium</taxon>
    </lineage>
</organism>
<reference evidence="2" key="1">
    <citation type="journal article" date="2020" name="Stud. Mycol.">
        <title>101 Dothideomycetes genomes: a test case for predicting lifestyles and emergence of pathogens.</title>
        <authorList>
            <person name="Haridas S."/>
            <person name="Albert R."/>
            <person name="Binder M."/>
            <person name="Bloem J."/>
            <person name="Labutti K."/>
            <person name="Salamov A."/>
            <person name="Andreopoulos B."/>
            <person name="Baker S."/>
            <person name="Barry K."/>
            <person name="Bills G."/>
            <person name="Bluhm B."/>
            <person name="Cannon C."/>
            <person name="Castanera R."/>
            <person name="Culley D."/>
            <person name="Daum C."/>
            <person name="Ezra D."/>
            <person name="Gonzalez J."/>
            <person name="Henrissat B."/>
            <person name="Kuo A."/>
            <person name="Liang C."/>
            <person name="Lipzen A."/>
            <person name="Lutzoni F."/>
            <person name="Magnuson J."/>
            <person name="Mondo S."/>
            <person name="Nolan M."/>
            <person name="Ohm R."/>
            <person name="Pangilinan J."/>
            <person name="Park H.-J."/>
            <person name="Ramirez L."/>
            <person name="Alfaro M."/>
            <person name="Sun H."/>
            <person name="Tritt A."/>
            <person name="Yoshinaga Y."/>
            <person name="Zwiers L.-H."/>
            <person name="Turgeon B."/>
            <person name="Goodwin S."/>
            <person name="Spatafora J."/>
            <person name="Crous P."/>
            <person name="Grigoriev I."/>
        </authorList>
    </citation>
    <scope>NUCLEOTIDE SEQUENCE</scope>
    <source>
        <strain evidence="2">CBS 675.92</strain>
    </source>
</reference>
<sequence>MSKRDSRTANDNAPIDIDMDIKGAERLISISLQAATSIDATEDDAQSSCHRGRSKQEPFDTISSFAGFRRSWNERRGPYRRANSKDDTKHVPDAGPRISPILFWLT</sequence>
<dbReference type="EMBL" id="ML976992">
    <property type="protein sequence ID" value="KAF1956399.1"/>
    <property type="molecule type" value="Genomic_DNA"/>
</dbReference>
<feature type="region of interest" description="Disordered" evidence="1">
    <location>
        <begin position="76"/>
        <end position="106"/>
    </location>
</feature>
<evidence type="ECO:0000313" key="3">
    <source>
        <dbReference type="Proteomes" id="UP000800035"/>
    </source>
</evidence>
<dbReference type="AlphaFoldDB" id="A0A6A5TXF7"/>
<gene>
    <name evidence="2" type="ORF">CC80DRAFT_75993</name>
</gene>
<accession>A0A6A5TXF7</accession>
<evidence type="ECO:0000313" key="2">
    <source>
        <dbReference type="EMBL" id="KAF1956399.1"/>
    </source>
</evidence>
<name>A0A6A5TXF7_9PLEO</name>
<feature type="compositionally biased region" description="Basic and acidic residues" evidence="1">
    <location>
        <begin position="76"/>
        <end position="92"/>
    </location>
</feature>
<dbReference type="Proteomes" id="UP000800035">
    <property type="component" value="Unassembled WGS sequence"/>
</dbReference>
<proteinExistence type="predicted"/>
<keyword evidence="3" id="KW-1185">Reference proteome</keyword>
<protein>
    <submittedName>
        <fullName evidence="2">Uncharacterized protein</fullName>
    </submittedName>
</protein>